<evidence type="ECO:0000313" key="17">
    <source>
        <dbReference type="Proteomes" id="UP001150941"/>
    </source>
</evidence>
<evidence type="ECO:0000256" key="10">
    <source>
        <dbReference type="ARBA" id="ARBA00023027"/>
    </source>
</evidence>
<evidence type="ECO:0000256" key="1">
    <source>
        <dbReference type="ARBA" id="ARBA00001974"/>
    </source>
</evidence>
<dbReference type="Proteomes" id="UP001150941">
    <property type="component" value="Unassembled WGS sequence"/>
</dbReference>
<dbReference type="EMBL" id="JAPQKS010000004">
    <property type="protein sequence ID" value="KAJ5233165.1"/>
    <property type="molecule type" value="Genomic_DNA"/>
</dbReference>
<dbReference type="InterPro" id="IPR001433">
    <property type="entry name" value="OxRdtase_FAD/NAD-bd"/>
</dbReference>
<dbReference type="SUPFAM" id="SSF52343">
    <property type="entry name" value="Ferredoxin reductase-like, C-terminal NADP-linked domain"/>
    <property type="match status" value="1"/>
</dbReference>
<feature type="binding site" evidence="12">
    <location>
        <position position="117"/>
    </location>
    <ligand>
        <name>FAD</name>
        <dbReference type="ChEBI" id="CHEBI:57692"/>
    </ligand>
</feature>
<evidence type="ECO:0000256" key="3">
    <source>
        <dbReference type="ARBA" id="ARBA00006105"/>
    </source>
</evidence>
<keyword evidence="17" id="KW-1185">Reference proteome</keyword>
<accession>A0A9W9P0P7</accession>
<dbReference type="InterPro" id="IPR008333">
    <property type="entry name" value="Cbr1-like_FAD-bd_dom"/>
</dbReference>
<evidence type="ECO:0000256" key="7">
    <source>
        <dbReference type="ARBA" id="ARBA00022827"/>
    </source>
</evidence>
<dbReference type="InterPro" id="IPR001709">
    <property type="entry name" value="Flavoprot_Pyr_Nucl_cyt_Rdtase"/>
</dbReference>
<dbReference type="Pfam" id="PF00175">
    <property type="entry name" value="NAD_binding_1"/>
    <property type="match status" value="1"/>
</dbReference>
<evidence type="ECO:0000256" key="8">
    <source>
        <dbReference type="ARBA" id="ARBA00022989"/>
    </source>
</evidence>
<evidence type="ECO:0000259" key="15">
    <source>
        <dbReference type="PROSITE" id="PS51384"/>
    </source>
</evidence>
<dbReference type="InterPro" id="IPR017927">
    <property type="entry name" value="FAD-bd_FR_type"/>
</dbReference>
<dbReference type="InterPro" id="IPR039261">
    <property type="entry name" value="FNR_nucleotide-bd"/>
</dbReference>
<organism evidence="16 17">
    <name type="scientific">Penicillium chermesinum</name>
    <dbReference type="NCBI Taxonomy" id="63820"/>
    <lineage>
        <taxon>Eukaryota</taxon>
        <taxon>Fungi</taxon>
        <taxon>Dikarya</taxon>
        <taxon>Ascomycota</taxon>
        <taxon>Pezizomycotina</taxon>
        <taxon>Eurotiomycetes</taxon>
        <taxon>Eurotiomycetidae</taxon>
        <taxon>Eurotiales</taxon>
        <taxon>Aspergillaceae</taxon>
        <taxon>Penicillium</taxon>
    </lineage>
</organism>
<name>A0A9W9P0P7_9EURO</name>
<dbReference type="SUPFAM" id="SSF63380">
    <property type="entry name" value="Riboflavin synthase domain-like"/>
    <property type="match status" value="1"/>
</dbReference>
<dbReference type="Gene3D" id="3.40.50.80">
    <property type="entry name" value="Nucleotide-binding domain of ferredoxin-NADP reductase (FNR) module"/>
    <property type="match status" value="1"/>
</dbReference>
<reference evidence="16" key="1">
    <citation type="submission" date="2022-11" db="EMBL/GenBank/DDBJ databases">
        <authorList>
            <person name="Petersen C."/>
        </authorList>
    </citation>
    <scope>NUCLEOTIDE SEQUENCE</scope>
    <source>
        <strain evidence="16">IBT 19713</strain>
    </source>
</reference>
<dbReference type="InterPro" id="IPR017938">
    <property type="entry name" value="Riboflavin_synthase-like_b-brl"/>
</dbReference>
<dbReference type="PANTHER" id="PTHR19370:SF178">
    <property type="entry name" value="CYTOCHROME-B5 REDUCTASE"/>
    <property type="match status" value="1"/>
</dbReference>
<keyword evidence="7 12" id="KW-0274">FAD</keyword>
<dbReference type="AlphaFoldDB" id="A0A9W9P0P7"/>
<gene>
    <name evidence="16" type="ORF">N7468_006121</name>
</gene>
<feature type="domain" description="FAD-binding FR-type" evidence="15">
    <location>
        <begin position="1"/>
        <end position="100"/>
    </location>
</feature>
<keyword evidence="6" id="KW-0496">Mitochondrion</keyword>
<evidence type="ECO:0000256" key="6">
    <source>
        <dbReference type="ARBA" id="ARBA00022787"/>
    </source>
</evidence>
<evidence type="ECO:0000256" key="13">
    <source>
        <dbReference type="RuleBase" id="RU361226"/>
    </source>
</evidence>
<feature type="binding site" evidence="12">
    <location>
        <position position="68"/>
    </location>
    <ligand>
        <name>FAD</name>
        <dbReference type="ChEBI" id="CHEBI:57692"/>
    </ligand>
</feature>
<dbReference type="InterPro" id="IPR001834">
    <property type="entry name" value="CBR-like"/>
</dbReference>
<evidence type="ECO:0000256" key="12">
    <source>
        <dbReference type="PIRSR" id="PIRSR601834-1"/>
    </source>
</evidence>
<feature type="binding site" evidence="12">
    <location>
        <position position="51"/>
    </location>
    <ligand>
        <name>FAD</name>
        <dbReference type="ChEBI" id="CHEBI:57692"/>
    </ligand>
</feature>
<evidence type="ECO:0000313" key="16">
    <source>
        <dbReference type="EMBL" id="KAJ5233165.1"/>
    </source>
</evidence>
<keyword evidence="5" id="KW-0812">Transmembrane</keyword>
<evidence type="ECO:0000256" key="5">
    <source>
        <dbReference type="ARBA" id="ARBA00022692"/>
    </source>
</evidence>
<dbReference type="GO" id="GO:0090524">
    <property type="term" value="F:cytochrome-b5 reductase activity, acting on NADH"/>
    <property type="evidence" value="ECO:0007669"/>
    <property type="project" value="UniProtKB-EC"/>
</dbReference>
<evidence type="ECO:0000256" key="4">
    <source>
        <dbReference type="ARBA" id="ARBA00022630"/>
    </source>
</evidence>
<dbReference type="PRINTS" id="PR00371">
    <property type="entry name" value="FPNCR"/>
</dbReference>
<keyword evidence="4 12" id="KW-0285">Flavoprotein</keyword>
<comment type="subcellular location">
    <subcellularLocation>
        <location evidence="2">Mitochondrion outer membrane</location>
        <topology evidence="2">Single-pass membrane protein</topology>
    </subcellularLocation>
</comment>
<evidence type="ECO:0000256" key="11">
    <source>
        <dbReference type="ARBA" id="ARBA00023136"/>
    </source>
</evidence>
<proteinExistence type="inferred from homology"/>
<dbReference type="GO" id="GO:0005783">
    <property type="term" value="C:endoplasmic reticulum"/>
    <property type="evidence" value="ECO:0007669"/>
    <property type="project" value="TreeGrafter"/>
</dbReference>
<keyword evidence="10 13" id="KW-0520">NAD</keyword>
<keyword evidence="6" id="KW-1000">Mitochondrion outer membrane</keyword>
<comment type="similarity">
    <text evidence="3 13">Belongs to the flavoprotein pyridine nucleotide cytochrome reductase family.</text>
</comment>
<dbReference type="Pfam" id="PF00970">
    <property type="entry name" value="FAD_binding_6"/>
    <property type="match status" value="1"/>
</dbReference>
<dbReference type="GeneID" id="83202720"/>
<reference evidence="16" key="2">
    <citation type="journal article" date="2023" name="IMA Fungus">
        <title>Comparative genomic study of the Penicillium genus elucidates a diverse pangenome and 15 lateral gene transfer events.</title>
        <authorList>
            <person name="Petersen C."/>
            <person name="Sorensen T."/>
            <person name="Nielsen M.R."/>
            <person name="Sondergaard T.E."/>
            <person name="Sorensen J.L."/>
            <person name="Fitzpatrick D.A."/>
            <person name="Frisvad J.C."/>
            <person name="Nielsen K.L."/>
        </authorList>
    </citation>
    <scope>NUCLEOTIDE SEQUENCE</scope>
    <source>
        <strain evidence="16">IBT 19713</strain>
    </source>
</reference>
<feature type="binding site" evidence="12">
    <location>
        <position position="49"/>
    </location>
    <ligand>
        <name>FAD</name>
        <dbReference type="ChEBI" id="CHEBI:57692"/>
    </ligand>
</feature>
<sequence>MIIPSYIPGMRSRKWYMQQHLDLAEGKVEADARRWASGHENSEGKMVSRSYTPTSSNADRGRMELVVKTYEKGFMSQYLANLKINEKADFRGPGGKMKYTRYLAKDIGRVAGGTGITPMFSIIKAVCTNDKDNTKLSLLYANKTEEDILLREEVDRYAQEHPNKFKVWYVLSSAPEGWEYGTGRIDKDMAKTHLPAPNGNESKILLCEPPGLQTAMTDNLVELGFRRPGNVARMTDEIFIF</sequence>
<feature type="region of interest" description="Disordered" evidence="14">
    <location>
        <begin position="34"/>
        <end position="56"/>
    </location>
</feature>
<dbReference type="GO" id="GO:0005741">
    <property type="term" value="C:mitochondrial outer membrane"/>
    <property type="evidence" value="ECO:0007669"/>
    <property type="project" value="UniProtKB-SubCell"/>
</dbReference>
<comment type="catalytic activity">
    <reaction evidence="13">
        <text>2 Fe(III)-[cytochrome b5] + NADH = 2 Fe(II)-[cytochrome b5] + NAD(+) + H(+)</text>
        <dbReference type="Rhea" id="RHEA:46680"/>
        <dbReference type="Rhea" id="RHEA-COMP:10438"/>
        <dbReference type="Rhea" id="RHEA-COMP:10439"/>
        <dbReference type="ChEBI" id="CHEBI:15378"/>
        <dbReference type="ChEBI" id="CHEBI:29033"/>
        <dbReference type="ChEBI" id="CHEBI:29034"/>
        <dbReference type="ChEBI" id="CHEBI:57540"/>
        <dbReference type="ChEBI" id="CHEBI:57945"/>
        <dbReference type="EC" id="1.6.2.2"/>
    </reaction>
</comment>
<evidence type="ECO:0000256" key="2">
    <source>
        <dbReference type="ARBA" id="ARBA00004572"/>
    </source>
</evidence>
<dbReference type="CDD" id="cd06183">
    <property type="entry name" value="cyt_b5_reduct_like"/>
    <property type="match status" value="1"/>
</dbReference>
<dbReference type="EC" id="1.6.2.2" evidence="13"/>
<dbReference type="PANTHER" id="PTHR19370">
    <property type="entry name" value="NADH-CYTOCHROME B5 REDUCTASE"/>
    <property type="match status" value="1"/>
</dbReference>
<protein>
    <recommendedName>
        <fullName evidence="13">NADH-cytochrome b5 reductase</fullName>
        <ecNumber evidence="13">1.6.2.2</ecNumber>
    </recommendedName>
</protein>
<feature type="binding site" evidence="12">
    <location>
        <position position="75"/>
    </location>
    <ligand>
        <name>FAD</name>
        <dbReference type="ChEBI" id="CHEBI:57692"/>
    </ligand>
</feature>
<dbReference type="PRINTS" id="PR00406">
    <property type="entry name" value="CYTB5RDTASE"/>
</dbReference>
<feature type="binding site" evidence="12">
    <location>
        <position position="66"/>
    </location>
    <ligand>
        <name>FAD</name>
        <dbReference type="ChEBI" id="CHEBI:57692"/>
    </ligand>
</feature>
<keyword evidence="11" id="KW-0472">Membrane</keyword>
<comment type="cofactor">
    <cofactor evidence="1 12 13">
        <name>FAD</name>
        <dbReference type="ChEBI" id="CHEBI:57692"/>
    </cofactor>
</comment>
<keyword evidence="9 13" id="KW-0560">Oxidoreductase</keyword>
<dbReference type="RefSeq" id="XP_058331157.1">
    <property type="nucleotide sequence ID" value="XM_058475417.1"/>
</dbReference>
<comment type="caution">
    <text evidence="16">The sequence shown here is derived from an EMBL/GenBank/DDBJ whole genome shotgun (WGS) entry which is preliminary data.</text>
</comment>
<evidence type="ECO:0000256" key="9">
    <source>
        <dbReference type="ARBA" id="ARBA00023002"/>
    </source>
</evidence>
<evidence type="ECO:0000256" key="14">
    <source>
        <dbReference type="SAM" id="MobiDB-lite"/>
    </source>
</evidence>
<dbReference type="Gene3D" id="2.40.30.10">
    <property type="entry name" value="Translation factors"/>
    <property type="match status" value="1"/>
</dbReference>
<keyword evidence="8" id="KW-1133">Transmembrane helix</keyword>
<dbReference type="FunFam" id="3.40.50.80:FF:000019">
    <property type="entry name" value="NADH-cytochrome b5 reductase"/>
    <property type="match status" value="1"/>
</dbReference>
<dbReference type="OrthoDB" id="260519at2759"/>
<dbReference type="PROSITE" id="PS51384">
    <property type="entry name" value="FAD_FR"/>
    <property type="match status" value="1"/>
</dbReference>
<feature type="binding site" evidence="12">
    <location>
        <position position="76"/>
    </location>
    <ligand>
        <name>FAD</name>
        <dbReference type="ChEBI" id="CHEBI:57692"/>
    </ligand>
</feature>